<evidence type="ECO:0000313" key="2">
    <source>
        <dbReference type="EMBL" id="MFD1736253.1"/>
    </source>
</evidence>
<feature type="transmembrane region" description="Helical" evidence="1">
    <location>
        <begin position="7"/>
        <end position="26"/>
    </location>
</feature>
<gene>
    <name evidence="2" type="ORF">ACFSCX_06700</name>
</gene>
<evidence type="ECO:0000256" key="1">
    <source>
        <dbReference type="SAM" id="Phobius"/>
    </source>
</evidence>
<dbReference type="Proteomes" id="UP001597214">
    <property type="component" value="Unassembled WGS sequence"/>
</dbReference>
<dbReference type="RefSeq" id="WP_377927401.1">
    <property type="nucleotide sequence ID" value="NZ_JBHUEM010000005.1"/>
</dbReference>
<keyword evidence="1" id="KW-1133">Transmembrane helix</keyword>
<proteinExistence type="predicted"/>
<keyword evidence="1" id="KW-0812">Transmembrane</keyword>
<reference evidence="3" key="1">
    <citation type="journal article" date="2019" name="Int. J. Syst. Evol. Microbiol.">
        <title>The Global Catalogue of Microorganisms (GCM) 10K type strain sequencing project: providing services to taxonomists for standard genome sequencing and annotation.</title>
        <authorList>
            <consortium name="The Broad Institute Genomics Platform"/>
            <consortium name="The Broad Institute Genome Sequencing Center for Infectious Disease"/>
            <person name="Wu L."/>
            <person name="Ma J."/>
        </authorList>
    </citation>
    <scope>NUCLEOTIDE SEQUENCE [LARGE SCALE GENOMIC DNA]</scope>
    <source>
        <strain evidence="3">CCUG 49339</strain>
    </source>
</reference>
<accession>A0ABW4LNI0</accession>
<comment type="caution">
    <text evidence="2">The sequence shown here is derived from an EMBL/GenBank/DDBJ whole genome shotgun (WGS) entry which is preliminary data.</text>
</comment>
<protein>
    <submittedName>
        <fullName evidence="2">Uncharacterized protein</fullName>
    </submittedName>
</protein>
<dbReference type="EMBL" id="JBHUEM010000005">
    <property type="protein sequence ID" value="MFD1736253.1"/>
    <property type="molecule type" value="Genomic_DNA"/>
</dbReference>
<organism evidence="2 3">
    <name type="scientific">Bacillus salitolerans</name>
    <dbReference type="NCBI Taxonomy" id="1437434"/>
    <lineage>
        <taxon>Bacteria</taxon>
        <taxon>Bacillati</taxon>
        <taxon>Bacillota</taxon>
        <taxon>Bacilli</taxon>
        <taxon>Bacillales</taxon>
        <taxon>Bacillaceae</taxon>
        <taxon>Bacillus</taxon>
    </lineage>
</organism>
<sequence>MNKRTKSIILIMLFSCLVVFINTYHFEKIYATTDQLIGKHEGVSSSFNMYDTKTDYGSTNTQSGNISVGSVKIYKRPDNSYYGTFDITSNYYAYTSRTGTGQTKSFQAYVNVEVYINGYWNTVISKYSSLSGMTQSSFSFPSGTYSSNISTSTVDLLKDYPSAPVRYVVHGSTYSGSNDVGHYPISTSKNYTENSNKFFTFNNPPSINLTTSSNLYLSEVLDRNVFPLNGSVVDLDLGNELIIQYTIDGLAGHQNKIVP</sequence>
<keyword evidence="3" id="KW-1185">Reference proteome</keyword>
<evidence type="ECO:0000313" key="3">
    <source>
        <dbReference type="Proteomes" id="UP001597214"/>
    </source>
</evidence>
<name>A0ABW4LNI0_9BACI</name>
<keyword evidence="1" id="KW-0472">Membrane</keyword>